<dbReference type="PANTHER" id="PTHR12126">
    <property type="entry name" value="NADH-UBIQUINONE OXIDOREDUCTASE 39 KDA SUBUNIT-RELATED"/>
    <property type="match status" value="1"/>
</dbReference>
<feature type="domain" description="NAD-dependent epimerase/dehydratase" evidence="1">
    <location>
        <begin position="3"/>
        <end position="211"/>
    </location>
</feature>
<organism evidence="2">
    <name type="scientific">Aquifex aeolicus</name>
    <dbReference type="NCBI Taxonomy" id="63363"/>
    <lineage>
        <taxon>Bacteria</taxon>
        <taxon>Pseudomonadati</taxon>
        <taxon>Aquificota</taxon>
        <taxon>Aquificia</taxon>
        <taxon>Aquificales</taxon>
        <taxon>Aquificaceae</taxon>
        <taxon>Aquifex</taxon>
    </lineage>
</organism>
<proteinExistence type="predicted"/>
<dbReference type="PANTHER" id="PTHR12126:SF11">
    <property type="entry name" value="NADH DEHYDROGENASE [UBIQUINONE] 1 ALPHA SUBCOMPLEX SUBUNIT 9, MITOCHONDRIAL"/>
    <property type="match status" value="1"/>
</dbReference>
<dbReference type="FunFam" id="3.40.50.720:FF:000702">
    <property type="entry name" value="NADH dehydrogenase (Ubiquinone)"/>
    <property type="match status" value="1"/>
</dbReference>
<evidence type="ECO:0000313" key="2">
    <source>
        <dbReference type="EMBL" id="HHJ64819.1"/>
    </source>
</evidence>
<dbReference type="Proteomes" id="UP000885792">
    <property type="component" value="Unassembled WGS sequence"/>
</dbReference>
<gene>
    <name evidence="2" type="ORF">ENJ61_07930</name>
</gene>
<sequence>MKVIVTGGTGFVGRYVVNLLLEKGYEVHLIVRNREKALSLFGDRAELHETDLGDAGAIRKLVEGLRPDAVIHLVGILFEERRKGLTFEKVHYLYSVNLYNASKEAGVSRVVHMSALGTNDAAPSRYHQTKRWAEKHLEKTGIPWTVFRPSLILGPEQRLFADMDRITRILPIVALPGGGSYRFQPVDVRDVAECFVTALEKREAEGRIYELCGTEAVTFRKLLSDIFSFWGRRVLMLPLPLKLMFYMGWVVERLLEPPPFSSDQILMMWRDNVCGEMGDAVSDGVRDLLGRDPIPYRESLSWSLRNYGKAGG</sequence>
<dbReference type="InterPro" id="IPR036291">
    <property type="entry name" value="NAD(P)-bd_dom_sf"/>
</dbReference>
<accession>A0A7C5QAG7</accession>
<dbReference type="EMBL" id="DRNB01000292">
    <property type="protein sequence ID" value="HHJ64819.1"/>
    <property type="molecule type" value="Genomic_DNA"/>
</dbReference>
<dbReference type="AlphaFoldDB" id="A0A7C5QAG7"/>
<protein>
    <submittedName>
        <fullName evidence="2">Complex I NDUFA9 subunit family protein</fullName>
    </submittedName>
</protein>
<name>A0A7C5QAG7_AQUAO</name>
<dbReference type="InterPro" id="IPR051207">
    <property type="entry name" value="ComplexI_NDUFA9_subunit"/>
</dbReference>
<dbReference type="Gene3D" id="3.40.50.720">
    <property type="entry name" value="NAD(P)-binding Rossmann-like Domain"/>
    <property type="match status" value="1"/>
</dbReference>
<dbReference type="SUPFAM" id="SSF51735">
    <property type="entry name" value="NAD(P)-binding Rossmann-fold domains"/>
    <property type="match status" value="1"/>
</dbReference>
<dbReference type="CDD" id="cd05271">
    <property type="entry name" value="NDUFA9_like_SDR_a"/>
    <property type="match status" value="1"/>
</dbReference>
<comment type="caution">
    <text evidence="2">The sequence shown here is derived from an EMBL/GenBank/DDBJ whole genome shotgun (WGS) entry which is preliminary data.</text>
</comment>
<reference evidence="2" key="1">
    <citation type="journal article" date="2020" name="mSystems">
        <title>Genome- and Community-Level Interaction Insights into Carbon Utilization and Element Cycling Functions of Hydrothermarchaeota in Hydrothermal Sediment.</title>
        <authorList>
            <person name="Zhou Z."/>
            <person name="Liu Y."/>
            <person name="Xu W."/>
            <person name="Pan J."/>
            <person name="Luo Z.H."/>
            <person name="Li M."/>
        </authorList>
    </citation>
    <scope>NUCLEOTIDE SEQUENCE [LARGE SCALE GENOMIC DNA]</scope>
    <source>
        <strain evidence="2">HyVt-501</strain>
    </source>
</reference>
<dbReference type="Pfam" id="PF01370">
    <property type="entry name" value="Epimerase"/>
    <property type="match status" value="1"/>
</dbReference>
<dbReference type="InterPro" id="IPR001509">
    <property type="entry name" value="Epimerase_deHydtase"/>
</dbReference>
<dbReference type="GO" id="GO:0044877">
    <property type="term" value="F:protein-containing complex binding"/>
    <property type="evidence" value="ECO:0007669"/>
    <property type="project" value="TreeGrafter"/>
</dbReference>
<evidence type="ECO:0000259" key="1">
    <source>
        <dbReference type="Pfam" id="PF01370"/>
    </source>
</evidence>